<keyword evidence="4" id="KW-0255">Endonuclease</keyword>
<dbReference type="AlphaFoldDB" id="A0A484AS70"/>
<dbReference type="GO" id="GO:0004519">
    <property type="term" value="F:endonuclease activity"/>
    <property type="evidence" value="ECO:0007669"/>
    <property type="project" value="UniProtKB-KW"/>
</dbReference>
<keyword evidence="2" id="KW-0548">Nucleotidyltransferase</keyword>
<dbReference type="PANTHER" id="PTHR37984">
    <property type="entry name" value="PROTEIN CBG26694"/>
    <property type="match status" value="1"/>
</dbReference>
<dbReference type="InterPro" id="IPR050951">
    <property type="entry name" value="Retrovirus_Pol_polyprotein"/>
</dbReference>
<dbReference type="InterPro" id="IPR043128">
    <property type="entry name" value="Rev_trsase/Diguanyl_cyclase"/>
</dbReference>
<accession>A0A484AS70</accession>
<dbReference type="SUPFAM" id="SSF56672">
    <property type="entry name" value="DNA/RNA polymerases"/>
    <property type="match status" value="1"/>
</dbReference>
<dbReference type="CDD" id="cd09274">
    <property type="entry name" value="RNase_HI_RT_Ty3"/>
    <property type="match status" value="1"/>
</dbReference>
<dbReference type="Pfam" id="PF00078">
    <property type="entry name" value="RVT_1"/>
    <property type="match status" value="1"/>
</dbReference>
<evidence type="ECO:0000256" key="6">
    <source>
        <dbReference type="ARBA" id="ARBA00023268"/>
    </source>
</evidence>
<dbReference type="Gene3D" id="3.30.70.270">
    <property type="match status" value="2"/>
</dbReference>
<dbReference type="FunFam" id="3.30.70.270:FF:000003">
    <property type="entry name" value="Transposon Ty3-G Gag-Pol polyprotein"/>
    <property type="match status" value="1"/>
</dbReference>
<dbReference type="InterPro" id="IPR043502">
    <property type="entry name" value="DNA/RNA_pol_sf"/>
</dbReference>
<evidence type="ECO:0000256" key="3">
    <source>
        <dbReference type="ARBA" id="ARBA00022722"/>
    </source>
</evidence>
<dbReference type="GO" id="GO:0003964">
    <property type="term" value="F:RNA-directed DNA polymerase activity"/>
    <property type="evidence" value="ECO:0007669"/>
    <property type="project" value="UniProtKB-KW"/>
</dbReference>
<keyword evidence="4" id="KW-0378">Hydrolase</keyword>
<feature type="non-terminal residue" evidence="8">
    <location>
        <position position="255"/>
    </location>
</feature>
<dbReference type="PANTHER" id="PTHR37984:SF5">
    <property type="entry name" value="PROTEIN NYNRIN-LIKE"/>
    <property type="match status" value="1"/>
</dbReference>
<evidence type="ECO:0000313" key="8">
    <source>
        <dbReference type="EMBL" id="TDG38405.1"/>
    </source>
</evidence>
<dbReference type="OMA" id="DICHIRG"/>
<evidence type="ECO:0000259" key="7">
    <source>
        <dbReference type="PROSITE" id="PS50878"/>
    </source>
</evidence>
<dbReference type="CDD" id="cd01647">
    <property type="entry name" value="RT_LTR"/>
    <property type="match status" value="1"/>
</dbReference>
<dbReference type="InterPro" id="IPR041577">
    <property type="entry name" value="RT_RNaseH_2"/>
</dbReference>
<keyword evidence="9" id="KW-1185">Reference proteome</keyword>
<evidence type="ECO:0000313" key="9">
    <source>
        <dbReference type="Proteomes" id="UP000295192"/>
    </source>
</evidence>
<proteinExistence type="predicted"/>
<evidence type="ECO:0000256" key="1">
    <source>
        <dbReference type="ARBA" id="ARBA00022679"/>
    </source>
</evidence>
<name>A0A484AS70_DRONA</name>
<evidence type="ECO:0000256" key="4">
    <source>
        <dbReference type="ARBA" id="ARBA00022759"/>
    </source>
</evidence>
<dbReference type="FunFam" id="3.10.20.370:FF:000001">
    <property type="entry name" value="Retrovirus-related Pol polyprotein from transposon 17.6-like protein"/>
    <property type="match status" value="1"/>
</dbReference>
<dbReference type="Pfam" id="PF17919">
    <property type="entry name" value="RT_RNaseH_2"/>
    <property type="match status" value="1"/>
</dbReference>
<dbReference type="InterPro" id="IPR000477">
    <property type="entry name" value="RT_dom"/>
</dbReference>
<keyword evidence="3" id="KW-0540">Nuclease</keyword>
<dbReference type="STRING" id="7232.A0A484AS70"/>
<dbReference type="Proteomes" id="UP000295192">
    <property type="component" value="Unassembled WGS sequence"/>
</dbReference>
<gene>
    <name evidence="8" type="ORF">AWZ03_015173</name>
</gene>
<evidence type="ECO:0000256" key="5">
    <source>
        <dbReference type="ARBA" id="ARBA00022918"/>
    </source>
</evidence>
<keyword evidence="1" id="KW-0808">Transferase</keyword>
<comment type="caution">
    <text evidence="8">The sequence shown here is derived from an EMBL/GenBank/DDBJ whole genome shotgun (WGS) entry which is preliminary data.</text>
</comment>
<feature type="domain" description="Reverse transcriptase" evidence="7">
    <location>
        <begin position="1"/>
        <end position="65"/>
    </location>
</feature>
<evidence type="ECO:0000256" key="2">
    <source>
        <dbReference type="ARBA" id="ARBA00022695"/>
    </source>
</evidence>
<keyword evidence="5" id="KW-0695">RNA-directed DNA polymerase</keyword>
<dbReference type="EMBL" id="LSRL02003846">
    <property type="protein sequence ID" value="TDG38405.1"/>
    <property type="molecule type" value="Genomic_DNA"/>
</dbReference>
<dbReference type="PROSITE" id="PS50878">
    <property type="entry name" value="RT_POL"/>
    <property type="match status" value="1"/>
</dbReference>
<protein>
    <recommendedName>
        <fullName evidence="7">Reverse transcriptase domain-containing protein</fullName>
    </recommendedName>
</protein>
<sequence>MDTAFRDMDFVFVYIDDIAVASASKEQHKLHLKQVFERLRRYHLTINPGKCSFGQTSIKFLGHNVDSNGIAPLPDKVKTIIDFPLPKVAKELRRFLAMINFYRRFLPKAIIHQAPLVQLIPGNKKNDSSPISWTEDTIKHFEECKQSLATATLLVHPSPDASLSLSTDASDTAVGAVLHQIINEERQPLGFFSIKLTDAQRKYSTYDRELLAIYLSIKHFRYMLEGRIFDVRTDHKPLVFAFTQKPEKASPRQLR</sequence>
<keyword evidence="6" id="KW-0511">Multifunctional enzyme</keyword>
<reference evidence="8 9" key="1">
    <citation type="journal article" date="2019" name="J. Hered.">
        <title>An Improved Genome Assembly for Drosophila navojoa, the Basal Species in the mojavensis Cluster.</title>
        <authorList>
            <person name="Vanderlinde T."/>
            <person name="Dupim E.G."/>
            <person name="Nazario-Yepiz N.O."/>
            <person name="Carvalho A.B."/>
        </authorList>
    </citation>
    <scope>NUCLEOTIDE SEQUENCE [LARGE SCALE GENOMIC DNA]</scope>
    <source>
        <strain evidence="8">Navoj_Jal97</strain>
        <tissue evidence="8">Whole organism</tissue>
    </source>
</reference>
<organism evidence="8 9">
    <name type="scientific">Drosophila navojoa</name>
    <name type="common">Fruit fly</name>
    <dbReference type="NCBI Taxonomy" id="7232"/>
    <lineage>
        <taxon>Eukaryota</taxon>
        <taxon>Metazoa</taxon>
        <taxon>Ecdysozoa</taxon>
        <taxon>Arthropoda</taxon>
        <taxon>Hexapoda</taxon>
        <taxon>Insecta</taxon>
        <taxon>Pterygota</taxon>
        <taxon>Neoptera</taxon>
        <taxon>Endopterygota</taxon>
        <taxon>Diptera</taxon>
        <taxon>Brachycera</taxon>
        <taxon>Muscomorpha</taxon>
        <taxon>Ephydroidea</taxon>
        <taxon>Drosophilidae</taxon>
        <taxon>Drosophila</taxon>
    </lineage>
</organism>